<keyword evidence="4" id="KW-0963">Cytoplasm</keyword>
<keyword evidence="9" id="KW-0411">Iron-sulfur</keyword>
<evidence type="ECO:0000256" key="11">
    <source>
        <dbReference type="ARBA" id="ARBA00068570"/>
    </source>
</evidence>
<dbReference type="SFLD" id="SFLDG01061">
    <property type="entry name" value="methylthiotransferase"/>
    <property type="match status" value="1"/>
</dbReference>
<dbReference type="PROSITE" id="PS51918">
    <property type="entry name" value="RADICAL_SAM"/>
    <property type="match status" value="1"/>
</dbReference>
<dbReference type="InterPro" id="IPR002792">
    <property type="entry name" value="TRAM_dom"/>
</dbReference>
<dbReference type="InterPro" id="IPR005839">
    <property type="entry name" value="Methylthiotransferase"/>
</dbReference>
<evidence type="ECO:0000256" key="6">
    <source>
        <dbReference type="ARBA" id="ARBA00022691"/>
    </source>
</evidence>
<dbReference type="SUPFAM" id="SSF102114">
    <property type="entry name" value="Radical SAM enzymes"/>
    <property type="match status" value="1"/>
</dbReference>
<keyword evidence="18" id="KW-1185">Reference proteome</keyword>
<dbReference type="RefSeq" id="WP_149566943.1">
    <property type="nucleotide sequence ID" value="NZ_CP035807.1"/>
</dbReference>
<protein>
    <recommendedName>
        <fullName evidence="11">tRNA-2-methylthio-N(6)-dimethylallyladenosine synthase</fullName>
        <ecNumber evidence="10">2.8.4.3</ecNumber>
    </recommendedName>
    <alternativeName>
        <fullName evidence="13">(Dimethylallyl)adenosine tRNA methylthiotransferase MiaB</fullName>
    </alternativeName>
    <alternativeName>
        <fullName evidence="12">tRNA-i(6)A37 methylthiotransferase</fullName>
    </alternativeName>
</protein>
<feature type="domain" description="TRAM" evidence="14">
    <location>
        <begin position="374"/>
        <end position="437"/>
    </location>
</feature>
<dbReference type="SFLD" id="SFLDG01082">
    <property type="entry name" value="B12-binding_domain_containing"/>
    <property type="match status" value="1"/>
</dbReference>
<dbReference type="PANTHER" id="PTHR43020:SF2">
    <property type="entry name" value="MITOCHONDRIAL TRNA METHYLTHIOTRANSFERASE CDK5RAP1"/>
    <property type="match status" value="1"/>
</dbReference>
<evidence type="ECO:0000256" key="8">
    <source>
        <dbReference type="ARBA" id="ARBA00023004"/>
    </source>
</evidence>
<feature type="domain" description="Radical SAM core" evidence="16">
    <location>
        <begin position="136"/>
        <end position="371"/>
    </location>
</feature>
<dbReference type="KEGG" id="sper:EW093_02875"/>
<evidence type="ECO:0000259" key="14">
    <source>
        <dbReference type="PROSITE" id="PS50926"/>
    </source>
</evidence>
<accession>A0A5C1Q6R4</accession>
<dbReference type="NCBIfam" id="TIGR00089">
    <property type="entry name" value="MiaB/RimO family radical SAM methylthiotransferase"/>
    <property type="match status" value="1"/>
</dbReference>
<dbReference type="PROSITE" id="PS01278">
    <property type="entry name" value="MTTASE_RADICAL"/>
    <property type="match status" value="1"/>
</dbReference>
<evidence type="ECO:0000313" key="17">
    <source>
        <dbReference type="EMBL" id="QEN03685.1"/>
    </source>
</evidence>
<dbReference type="PROSITE" id="PS50926">
    <property type="entry name" value="TRAM"/>
    <property type="match status" value="1"/>
</dbReference>
<evidence type="ECO:0000259" key="15">
    <source>
        <dbReference type="PROSITE" id="PS51449"/>
    </source>
</evidence>
<feature type="domain" description="MTTase N-terminal" evidence="15">
    <location>
        <begin position="1"/>
        <end position="115"/>
    </location>
</feature>
<dbReference type="Pfam" id="PF04055">
    <property type="entry name" value="Radical_SAM"/>
    <property type="match status" value="1"/>
</dbReference>
<dbReference type="FunFam" id="3.80.30.20:FF:000001">
    <property type="entry name" value="tRNA-2-methylthio-N(6)-dimethylallyladenosine synthase 2"/>
    <property type="match status" value="1"/>
</dbReference>
<keyword evidence="6" id="KW-0949">S-adenosyl-L-methionine</keyword>
<dbReference type="Gene3D" id="3.40.50.12160">
    <property type="entry name" value="Methylthiotransferase, N-terminal domain"/>
    <property type="match status" value="1"/>
</dbReference>
<dbReference type="PANTHER" id="PTHR43020">
    <property type="entry name" value="CDK5 REGULATORY SUBUNIT-ASSOCIATED PROTEIN 1"/>
    <property type="match status" value="1"/>
</dbReference>
<dbReference type="CDD" id="cd01335">
    <property type="entry name" value="Radical_SAM"/>
    <property type="match status" value="1"/>
</dbReference>
<dbReference type="InterPro" id="IPR006638">
    <property type="entry name" value="Elp3/MiaA/NifB-like_rSAM"/>
</dbReference>
<dbReference type="InterPro" id="IPR058240">
    <property type="entry name" value="rSAM_sf"/>
</dbReference>
<keyword evidence="8" id="KW-0408">Iron</keyword>
<evidence type="ECO:0000256" key="3">
    <source>
        <dbReference type="ARBA" id="ARBA00022485"/>
    </source>
</evidence>
<dbReference type="InterPro" id="IPR007197">
    <property type="entry name" value="rSAM"/>
</dbReference>
<evidence type="ECO:0000256" key="9">
    <source>
        <dbReference type="ARBA" id="ARBA00023014"/>
    </source>
</evidence>
<evidence type="ECO:0000256" key="5">
    <source>
        <dbReference type="ARBA" id="ARBA00022679"/>
    </source>
</evidence>
<evidence type="ECO:0000256" key="10">
    <source>
        <dbReference type="ARBA" id="ARBA00033765"/>
    </source>
</evidence>
<dbReference type="NCBIfam" id="TIGR01574">
    <property type="entry name" value="miaB-methiolase"/>
    <property type="match status" value="1"/>
</dbReference>
<proteinExistence type="predicted"/>
<evidence type="ECO:0000256" key="2">
    <source>
        <dbReference type="ARBA" id="ARBA00003234"/>
    </source>
</evidence>
<dbReference type="GO" id="GO:0051539">
    <property type="term" value="F:4 iron, 4 sulfur cluster binding"/>
    <property type="evidence" value="ECO:0007669"/>
    <property type="project" value="UniProtKB-KW"/>
</dbReference>
<evidence type="ECO:0000313" key="18">
    <source>
        <dbReference type="Proteomes" id="UP000323824"/>
    </source>
</evidence>
<dbReference type="FunFam" id="3.40.50.12160:FF:000003">
    <property type="entry name" value="CDK5 regulatory subunit-associated protein 1"/>
    <property type="match status" value="1"/>
</dbReference>
<comment type="cofactor">
    <cofactor evidence="1">
        <name>[4Fe-4S] cluster</name>
        <dbReference type="ChEBI" id="CHEBI:49883"/>
    </cofactor>
</comment>
<evidence type="ECO:0000256" key="4">
    <source>
        <dbReference type="ARBA" id="ARBA00022490"/>
    </source>
</evidence>
<dbReference type="GO" id="GO:0005829">
    <property type="term" value="C:cytosol"/>
    <property type="evidence" value="ECO:0007669"/>
    <property type="project" value="TreeGrafter"/>
</dbReference>
<dbReference type="SFLD" id="SFLDS00029">
    <property type="entry name" value="Radical_SAM"/>
    <property type="match status" value="1"/>
</dbReference>
<keyword evidence="7" id="KW-0479">Metal-binding</keyword>
<dbReference type="Pfam" id="PF00919">
    <property type="entry name" value="UPF0004"/>
    <property type="match status" value="1"/>
</dbReference>
<dbReference type="InterPro" id="IPR020612">
    <property type="entry name" value="Methylthiotransferase_CS"/>
</dbReference>
<keyword evidence="3" id="KW-0004">4Fe-4S</keyword>
<keyword evidence="5 17" id="KW-0808">Transferase</keyword>
<dbReference type="Gene3D" id="3.80.30.20">
    <property type="entry name" value="tm_1862 like domain"/>
    <property type="match status" value="1"/>
</dbReference>
<dbReference type="SMART" id="SM00729">
    <property type="entry name" value="Elp3"/>
    <property type="match status" value="1"/>
</dbReference>
<evidence type="ECO:0000256" key="13">
    <source>
        <dbReference type="ARBA" id="ARBA00081141"/>
    </source>
</evidence>
<dbReference type="Proteomes" id="UP000323824">
    <property type="component" value="Chromosome"/>
</dbReference>
<dbReference type="PROSITE" id="PS51449">
    <property type="entry name" value="MTTASE_N"/>
    <property type="match status" value="1"/>
</dbReference>
<evidence type="ECO:0000256" key="7">
    <source>
        <dbReference type="ARBA" id="ARBA00022723"/>
    </source>
</evidence>
<comment type="function">
    <text evidence="2">Catalyzes the methylthiolation of N6-(dimethylallyl)adenosine (i(6)A), leading to the formation of 2-methylthio-N6-(dimethylallyl)adenosine (ms(2)i(6)A) at position 37 in tRNAs that read codons beginning with uridine.</text>
</comment>
<evidence type="ECO:0000256" key="1">
    <source>
        <dbReference type="ARBA" id="ARBA00001966"/>
    </source>
</evidence>
<dbReference type="InterPro" id="IPR023404">
    <property type="entry name" value="rSAM_horseshoe"/>
</dbReference>
<reference evidence="17 18" key="1">
    <citation type="submission" date="2019-02" db="EMBL/GenBank/DDBJ databases">
        <authorList>
            <person name="Fomenkov A."/>
            <person name="Dubinina G."/>
            <person name="Grabovich M."/>
            <person name="Vincze T."/>
            <person name="Roberts R.J."/>
        </authorList>
    </citation>
    <scope>NUCLEOTIDE SEQUENCE [LARGE SCALE GENOMIC DNA]</scope>
    <source>
        <strain evidence="17 18">P</strain>
    </source>
</reference>
<evidence type="ECO:0000256" key="12">
    <source>
        <dbReference type="ARBA" id="ARBA00080698"/>
    </source>
</evidence>
<name>A0A5C1Q6R4_9SPIO</name>
<evidence type="ECO:0000259" key="16">
    <source>
        <dbReference type="PROSITE" id="PS51918"/>
    </source>
</evidence>
<sequence>MKYHIVVLGCQMNISDSQRVKTVFDNLGYKHTENEEEADVLGVIACSVRQKAIDRVYSRIHRWNKMKRKQKRNILTFLSGCVLESDEKKFLKTFDFVFKMGDLDKLPEMINNYGITTPGNLKKNNLTDFWQIDPHQDNNFDAYVPIQNGCNNYCTYCAVPYTRGRELSRPSKEIIREVKELADRGFKQITLLGQNVNSYGSDKNGDEITFPMLLEEIGKYGEDSENEFLVYFTAPHPKDFSIELLFIMKRYKCLAKWVHFPIQSGDDEILNRMNRGYTLESYGKTVEQIRTILPEATLFTDIIVGFSGESEEAFNKTKLAMEMFKYNMAYIACYSPRPGAKSHRWEDDIPLEEKKNRLHILSDVMMETSLEYNKTLLNKEVRVLLTGRDRKDEYFQGFTQGRVVTRVKIEDKDLVGKFVNIRVTDISNMSIEGVPVE</sequence>
<reference evidence="17 18" key="2">
    <citation type="submission" date="2019-09" db="EMBL/GenBank/DDBJ databases">
        <title>Complete Genome Sequence and Methylome Analysis of free living Spirochaetas.</title>
        <authorList>
            <person name="Leshcheva N."/>
            <person name="Mikheeva N."/>
        </authorList>
    </citation>
    <scope>NUCLEOTIDE SEQUENCE [LARGE SCALE GENOMIC DNA]</scope>
    <source>
        <strain evidence="17 18">P</strain>
    </source>
</reference>
<dbReference type="InterPro" id="IPR013848">
    <property type="entry name" value="Methylthiotransferase_N"/>
</dbReference>
<organism evidence="17 18">
    <name type="scientific">Thiospirochaeta perfilievii</name>
    <dbReference type="NCBI Taxonomy" id="252967"/>
    <lineage>
        <taxon>Bacteria</taxon>
        <taxon>Pseudomonadati</taxon>
        <taxon>Spirochaetota</taxon>
        <taxon>Spirochaetia</taxon>
        <taxon>Spirochaetales</taxon>
        <taxon>Spirochaetaceae</taxon>
        <taxon>Thiospirochaeta</taxon>
    </lineage>
</organism>
<dbReference type="AlphaFoldDB" id="A0A5C1Q6R4"/>
<dbReference type="EMBL" id="CP035807">
    <property type="protein sequence ID" value="QEN03685.1"/>
    <property type="molecule type" value="Genomic_DNA"/>
</dbReference>
<gene>
    <name evidence="17" type="primary">miaB</name>
    <name evidence="17" type="ORF">EW093_02875</name>
</gene>
<dbReference type="GO" id="GO:0035597">
    <property type="term" value="F:tRNA-2-methylthio-N(6)-dimethylallyladenosine(37) synthase activity"/>
    <property type="evidence" value="ECO:0007669"/>
    <property type="project" value="UniProtKB-EC"/>
</dbReference>
<dbReference type="InterPro" id="IPR038135">
    <property type="entry name" value="Methylthiotransferase_N_sf"/>
</dbReference>
<dbReference type="GO" id="GO:0046872">
    <property type="term" value="F:metal ion binding"/>
    <property type="evidence" value="ECO:0007669"/>
    <property type="project" value="UniProtKB-KW"/>
</dbReference>
<dbReference type="OrthoDB" id="9805215at2"/>
<dbReference type="EC" id="2.8.4.3" evidence="10"/>